<proteinExistence type="predicted"/>
<dbReference type="AlphaFoldDB" id="A0A1Y1HJ51"/>
<dbReference type="Proteomes" id="UP000054558">
    <property type="component" value="Unassembled WGS sequence"/>
</dbReference>
<feature type="region of interest" description="Disordered" evidence="1">
    <location>
        <begin position="1"/>
        <end position="28"/>
    </location>
</feature>
<gene>
    <name evidence="2" type="ORF">KFL_000150010</name>
</gene>
<sequence>MVNEDEPHRFSAGYGWQSGSEPHLDKRAVHPLAAVTEMRAPCIPQKHGRQVCTPPTKESTRSPADSSAAVDGPADAAAGKTDGQFPDSSRWRWRVHSDREGQSGAAGATGGSDQK</sequence>
<name>A0A1Y1HJ51_KLENI</name>
<reference evidence="2 3" key="1">
    <citation type="journal article" date="2014" name="Nat. Commun.">
        <title>Klebsormidium flaccidum genome reveals primary factors for plant terrestrial adaptation.</title>
        <authorList>
            <person name="Hori K."/>
            <person name="Maruyama F."/>
            <person name="Fujisawa T."/>
            <person name="Togashi T."/>
            <person name="Yamamoto N."/>
            <person name="Seo M."/>
            <person name="Sato S."/>
            <person name="Yamada T."/>
            <person name="Mori H."/>
            <person name="Tajima N."/>
            <person name="Moriyama T."/>
            <person name="Ikeuchi M."/>
            <person name="Watanabe M."/>
            <person name="Wada H."/>
            <person name="Kobayashi K."/>
            <person name="Saito M."/>
            <person name="Masuda T."/>
            <person name="Sasaki-Sekimoto Y."/>
            <person name="Mashiguchi K."/>
            <person name="Awai K."/>
            <person name="Shimojima M."/>
            <person name="Masuda S."/>
            <person name="Iwai M."/>
            <person name="Nobusawa T."/>
            <person name="Narise T."/>
            <person name="Kondo S."/>
            <person name="Saito H."/>
            <person name="Sato R."/>
            <person name="Murakawa M."/>
            <person name="Ihara Y."/>
            <person name="Oshima-Yamada Y."/>
            <person name="Ohtaka K."/>
            <person name="Satoh M."/>
            <person name="Sonobe K."/>
            <person name="Ishii M."/>
            <person name="Ohtani R."/>
            <person name="Kanamori-Sato M."/>
            <person name="Honoki R."/>
            <person name="Miyazaki D."/>
            <person name="Mochizuki H."/>
            <person name="Umetsu J."/>
            <person name="Higashi K."/>
            <person name="Shibata D."/>
            <person name="Kamiya Y."/>
            <person name="Sato N."/>
            <person name="Nakamura Y."/>
            <person name="Tabata S."/>
            <person name="Ida S."/>
            <person name="Kurokawa K."/>
            <person name="Ohta H."/>
        </authorList>
    </citation>
    <scope>NUCLEOTIDE SEQUENCE [LARGE SCALE GENOMIC DNA]</scope>
    <source>
        <strain evidence="2 3">NIES-2285</strain>
    </source>
</reference>
<protein>
    <submittedName>
        <fullName evidence="2">Uncharacterized protein</fullName>
    </submittedName>
</protein>
<evidence type="ECO:0000313" key="3">
    <source>
        <dbReference type="Proteomes" id="UP000054558"/>
    </source>
</evidence>
<evidence type="ECO:0000313" key="2">
    <source>
        <dbReference type="EMBL" id="GAQ78550.1"/>
    </source>
</evidence>
<dbReference type="EMBL" id="DF236964">
    <property type="protein sequence ID" value="GAQ78550.1"/>
    <property type="molecule type" value="Genomic_DNA"/>
</dbReference>
<evidence type="ECO:0000256" key="1">
    <source>
        <dbReference type="SAM" id="MobiDB-lite"/>
    </source>
</evidence>
<feature type="compositionally biased region" description="Low complexity" evidence="1">
    <location>
        <begin position="62"/>
        <end position="79"/>
    </location>
</feature>
<accession>A0A1Y1HJ51</accession>
<organism evidence="2 3">
    <name type="scientific">Klebsormidium nitens</name>
    <name type="common">Green alga</name>
    <name type="synonym">Ulothrix nitens</name>
    <dbReference type="NCBI Taxonomy" id="105231"/>
    <lineage>
        <taxon>Eukaryota</taxon>
        <taxon>Viridiplantae</taxon>
        <taxon>Streptophyta</taxon>
        <taxon>Klebsormidiophyceae</taxon>
        <taxon>Klebsormidiales</taxon>
        <taxon>Klebsormidiaceae</taxon>
        <taxon>Klebsormidium</taxon>
    </lineage>
</organism>
<keyword evidence="3" id="KW-1185">Reference proteome</keyword>
<feature type="region of interest" description="Disordered" evidence="1">
    <location>
        <begin position="45"/>
        <end position="115"/>
    </location>
</feature>